<feature type="transmembrane region" description="Helical" evidence="2">
    <location>
        <begin position="185"/>
        <end position="205"/>
    </location>
</feature>
<evidence type="ECO:0000256" key="1">
    <source>
        <dbReference type="SAM" id="MobiDB-lite"/>
    </source>
</evidence>
<feature type="transmembrane region" description="Helical" evidence="2">
    <location>
        <begin position="65"/>
        <end position="81"/>
    </location>
</feature>
<name>A0A8S5Q994_9CAUD</name>
<feature type="compositionally biased region" description="Low complexity" evidence="1">
    <location>
        <begin position="111"/>
        <end position="130"/>
    </location>
</feature>
<keyword evidence="2" id="KW-1133">Transmembrane helix</keyword>
<feature type="transmembrane region" description="Helical" evidence="2">
    <location>
        <begin position="6"/>
        <end position="28"/>
    </location>
</feature>
<feature type="region of interest" description="Disordered" evidence="1">
    <location>
        <begin position="109"/>
        <end position="131"/>
    </location>
</feature>
<dbReference type="EMBL" id="BK015606">
    <property type="protein sequence ID" value="DAE15498.1"/>
    <property type="molecule type" value="Genomic_DNA"/>
</dbReference>
<feature type="transmembrane region" description="Helical" evidence="2">
    <location>
        <begin position="281"/>
        <end position="303"/>
    </location>
</feature>
<keyword evidence="2" id="KW-0812">Transmembrane</keyword>
<proteinExistence type="predicted"/>
<evidence type="ECO:0000256" key="2">
    <source>
        <dbReference type="SAM" id="Phobius"/>
    </source>
</evidence>
<feature type="transmembrane region" description="Helical" evidence="2">
    <location>
        <begin position="214"/>
        <end position="237"/>
    </location>
</feature>
<organism evidence="3">
    <name type="scientific">Podoviridae sp. ctZ5d16</name>
    <dbReference type="NCBI Taxonomy" id="2825257"/>
    <lineage>
        <taxon>Viruses</taxon>
        <taxon>Duplodnaviria</taxon>
        <taxon>Heunggongvirae</taxon>
        <taxon>Uroviricota</taxon>
        <taxon>Caudoviricetes</taxon>
    </lineage>
</organism>
<evidence type="ECO:0000313" key="3">
    <source>
        <dbReference type="EMBL" id="DAE15498.1"/>
    </source>
</evidence>
<keyword evidence="2" id="KW-0472">Membrane</keyword>
<feature type="transmembrane region" description="Helical" evidence="2">
    <location>
        <begin position="243"/>
        <end position="260"/>
    </location>
</feature>
<protein>
    <submittedName>
        <fullName evidence="3">Uncharacterized protein</fullName>
    </submittedName>
</protein>
<feature type="transmembrane region" description="Helical" evidence="2">
    <location>
        <begin position="40"/>
        <end position="59"/>
    </location>
</feature>
<sequence length="347" mass="38624">MVALYDLTMAAISLIACCLPAVLMALIIEAILDRTDKSSITIFTAIAIAFSLCICHLVLDVSIFHYFFTALISGSLSILILRNKYNKFPAVHNQILSNIETDSKSSNQIVSDFSSDPNPDEPSSSSSGGSITEKTVLPERAEFNSVVKHSTAIYKIIIAILSICLFIVIVYVLYQSENIDLVTAILSMSLTSVIYLFVPIILIVIGKKFSNAKLILVSIANGTIIWILFYFCSLLYAGMPNSAATFIWSVVGYLLMRWKILSSKASKPSAPSIKRLQVLSLVLAIIVSCLFWVIAFFSVAYYVSEREEMGTFTTTYKPEKRRLMGKKEFKRIMDHLHNTPKTSDFID</sequence>
<accession>A0A8S5Q994</accession>
<feature type="transmembrane region" description="Helical" evidence="2">
    <location>
        <begin position="152"/>
        <end position="173"/>
    </location>
</feature>
<reference evidence="3" key="1">
    <citation type="journal article" date="2021" name="Proc. Natl. Acad. Sci. U.S.A.">
        <title>A Catalog of Tens of Thousands of Viruses from Human Metagenomes Reveals Hidden Associations with Chronic Diseases.</title>
        <authorList>
            <person name="Tisza M.J."/>
            <person name="Buck C.B."/>
        </authorList>
    </citation>
    <scope>NUCLEOTIDE SEQUENCE</scope>
    <source>
        <strain evidence="3">CtZ5d16</strain>
    </source>
</reference>